<protein>
    <submittedName>
        <fullName evidence="2">Uncharacterized protein</fullName>
    </submittedName>
</protein>
<evidence type="ECO:0000256" key="1">
    <source>
        <dbReference type="SAM" id="MobiDB-lite"/>
    </source>
</evidence>
<reference evidence="2 3" key="1">
    <citation type="journal article" date="2023" name="IScience">
        <title>Expanded male sex-determining region conserved during the evolution of homothallism in the green alga Volvox.</title>
        <authorList>
            <person name="Yamamoto K."/>
            <person name="Matsuzaki R."/>
            <person name="Mahakham W."/>
            <person name="Heman W."/>
            <person name="Sekimoto H."/>
            <person name="Kawachi M."/>
            <person name="Minakuchi Y."/>
            <person name="Toyoda A."/>
            <person name="Nozaki H."/>
        </authorList>
    </citation>
    <scope>NUCLEOTIDE SEQUENCE [LARGE SCALE GENOMIC DNA]</scope>
    <source>
        <strain evidence="2 3">NIES-4468</strain>
    </source>
</reference>
<dbReference type="EMBL" id="BSDZ01000078">
    <property type="protein sequence ID" value="GLI67725.1"/>
    <property type="molecule type" value="Genomic_DNA"/>
</dbReference>
<accession>A0ABQ5SCU1</accession>
<feature type="region of interest" description="Disordered" evidence="1">
    <location>
        <begin position="1316"/>
        <end position="1357"/>
    </location>
</feature>
<name>A0ABQ5SCU1_9CHLO</name>
<feature type="region of interest" description="Disordered" evidence="1">
    <location>
        <begin position="2270"/>
        <end position="2302"/>
    </location>
</feature>
<gene>
    <name evidence="2" type="ORF">VaNZ11_011925</name>
</gene>
<feature type="compositionally biased region" description="Polar residues" evidence="1">
    <location>
        <begin position="327"/>
        <end position="337"/>
    </location>
</feature>
<feature type="compositionally biased region" description="Basic and acidic residues" evidence="1">
    <location>
        <begin position="1594"/>
        <end position="1614"/>
    </location>
</feature>
<keyword evidence="3" id="KW-1185">Reference proteome</keyword>
<evidence type="ECO:0000313" key="3">
    <source>
        <dbReference type="Proteomes" id="UP001165090"/>
    </source>
</evidence>
<organism evidence="2 3">
    <name type="scientific">Volvox africanus</name>
    <dbReference type="NCBI Taxonomy" id="51714"/>
    <lineage>
        <taxon>Eukaryota</taxon>
        <taxon>Viridiplantae</taxon>
        <taxon>Chlorophyta</taxon>
        <taxon>core chlorophytes</taxon>
        <taxon>Chlorophyceae</taxon>
        <taxon>CS clade</taxon>
        <taxon>Chlamydomonadales</taxon>
        <taxon>Volvocaceae</taxon>
        <taxon>Volvox</taxon>
    </lineage>
</organism>
<feature type="region of interest" description="Disordered" evidence="1">
    <location>
        <begin position="221"/>
        <end position="292"/>
    </location>
</feature>
<feature type="region of interest" description="Disordered" evidence="1">
    <location>
        <begin position="319"/>
        <end position="338"/>
    </location>
</feature>
<feature type="region of interest" description="Disordered" evidence="1">
    <location>
        <begin position="464"/>
        <end position="490"/>
    </location>
</feature>
<feature type="compositionally biased region" description="Low complexity" evidence="1">
    <location>
        <begin position="1338"/>
        <end position="1357"/>
    </location>
</feature>
<dbReference type="Proteomes" id="UP001165090">
    <property type="component" value="Unassembled WGS sequence"/>
</dbReference>
<feature type="region of interest" description="Disordered" evidence="1">
    <location>
        <begin position="383"/>
        <end position="424"/>
    </location>
</feature>
<comment type="caution">
    <text evidence="2">The sequence shown here is derived from an EMBL/GenBank/DDBJ whole genome shotgun (WGS) entry which is preliminary data.</text>
</comment>
<proteinExistence type="predicted"/>
<feature type="compositionally biased region" description="Polar residues" evidence="1">
    <location>
        <begin position="224"/>
        <end position="255"/>
    </location>
</feature>
<feature type="region of interest" description="Disordered" evidence="1">
    <location>
        <begin position="1565"/>
        <end position="1636"/>
    </location>
</feature>
<feature type="region of interest" description="Disordered" evidence="1">
    <location>
        <begin position="747"/>
        <end position="768"/>
    </location>
</feature>
<feature type="compositionally biased region" description="Basic and acidic residues" evidence="1">
    <location>
        <begin position="756"/>
        <end position="768"/>
    </location>
</feature>
<evidence type="ECO:0000313" key="2">
    <source>
        <dbReference type="EMBL" id="GLI67725.1"/>
    </source>
</evidence>
<feature type="region of interest" description="Disordered" evidence="1">
    <location>
        <begin position="1664"/>
        <end position="1701"/>
    </location>
</feature>
<sequence>MAKCRGEMQSCNRQYHAIRIPSASLSDVKIRSVFSAALSSEHPSTAASALRRGGGVPLAVPHRHCPLRCTAVNTPPSRSFSSFDRRPCVPMSRTGREGTSGQLHGSYVGAAGQRSSDDDNVGTVRVPLWPTSPGPYGRPVGRVLQVGAPLELSSTSHMPVRFIVSHLVVSGGLLNLVLEGRDGGGAHVRLPLPLPLPSQIRFYSADGAIVEGHGEACLPRFGPSSANSQPGCGYSGTRSNSNRKTLGQQQPQSPKTKLHYRVHDSQQQQQPTRPYSKLIAPNPSHVSIGSRGVQTIPPQVTLTTAECASAAAAAQASASTSADQGDAHSTPTLSNTDIPVRQEAAGEGRTGLSGVSAVRAPNGAALPGASVGSCLRGSTALKAAFPNWPPPREPVGNARLSIARPKKGDGGSSSDGGPANDVRLLSRPELPSVARILAGFMPMRLVRRSGILYLSHRDTRLRWRTKGPKGQHAPGDASPAAGEGRGHSLREGGGWDVLKLQQLSPYLQLLRAATPKLGKSVTPAFRGDTVAAGGAAAQGGGTPPQISSRGPIAAVRTEGIGSNGAGVRDRREHAAAFRPTVMVSRRGSISVCEAWRKWDGAGAGVMGVVEDAMQRPDVSQTDGGGLQSDADAVSVRPPGAGLEVRPPGAADDVRGPWHSALLQILRAANPRGPRAPIAPSHRLSDFAERATTAAEVVSGSRFARAASLSAKAAAATAIAVPPSARQNAAATAEPSVRAAATAAAEAAFPGFTPDTSRQRDRRSWHEVDDPLTPLEASVTGATSLEHLYGILDVHWDSLEARLIVLACRVLVGLTLQSGLTTSQAVIGPGTARTAAAPPWYSPITGAVHCYASVLDYHRTVSKRPGPRTTRAAPGGAQPSIWGEECITHVAGEQRQYSDATGTRTVAGEQGPRHGLLESSEHLELLSLARRCVGRLARRAAALVGDHHAAVAAVPKLGESGAKELTGRLVSCDRRMALEVSLSVLWAYGHLADPEDRLDLQLVSELDLWLLVGMASGWTGDARSRTWRPTEQWDGLLHLGAGPGDAAALGPTMNPTAIADPTDMPFRGIMCRLWRVVLLGLWAARLVELGSQGAGHLPGDPSRASSPIRIPQLQQWIMRALWASERGAPTLLPGVLLTLAAELPQLLPPSQSLVEQQQRARQPELTTTASGGWQTDAKCAGGCAVPQRTEAEMPESGGVSLPVLSQMSAGQLVSVLWACSRYAGWLEERSSRTRRKKYRVARYGWLERRRAAFSAVLGGIIGGNSVGGRRDVARSLAQQMACVAASALRLLAARVASQPGLHVETVLDLVLDLPQQQQPHKPSWQHHHRDQQRRQEGQPPAAMSGGASPAAAPSKPAGDLLSRQDLLAALEGATTVLEGMCFENEVLTLVTALSTHPAVRLQDLTAALRMLQDWLPPRTHTPQRYKPGAIPPPAVTAATTHTAAARPQHHTHHHDGSHAVVAGSAAPDTLFDPLAFPGGARPGAANAVAGAAPSGAVQAAAGGRPPGGPSDAAAVLLGLEATVLRLLGDMRGEEAEEMLRLQSLGSRGLRPRRGWYRTHLRLPRLARGSSMGTTERDEIHQQQQQQQQPNMRHPVFRDESQGFHHQDGQDSDASRVGDSGPIDRWRHRSGGGYSPQQSLMRLTRRLAHPLPLRLRLLYRLGPSESAGNEADRGWAPREGVCSPADGSVTSTDGLERISGTADGDRNTTTAAVAIGGNSNCGGNMTRRGIGTHMRSLELQLRHQQRLYEDETVWRYGTSDLLDLLEAMGAAAKAGCPRPRCVTVRCLLNALALRWLRSGVVQGDVRALIATLCRLGWRPRAAVTVFTTAWRPFVVLAPQSVSDAAVAGMAQVLGCLISHDFVCHPGGRAAAAAEGGMAWPKLRRFWVNLLALASARLQTGGLQLPDGAVVKPAAGGNPAVQPVLSDATATGTSAQYRSVGLDESASAIIGAGLRARAGASGADGHAVVPAPSLPPSALSARSLVRLVWSSGRQGARVPQLLGTACRVLLPWLPQLHPGVVGALAWGLGQPRFCAPRMNTALLSLLRRWLVAAEDSGGGDDTEGYDCNWTAACRIATALLQLRHISASTPELASLLRHITSRLQRHNRYRNRGCQRSPYSQAAHQDYSAGGGWGRTQASMEAVRRGRGDIWSWPDGLAPEMAATSNRSPCCRTAAPGNSNKWKAVHGRLGSTTGPLSLHEVVNPRALANLLWALHSELGPIHSASSTARPGGRGARRRLRLLASRSAPIVGCRAGPTFSSPSQRESTASLSDSTACAGCAPTGSDSPVSGWGIRTPAGAADGQSLRRRGPTLLEEHPELFRSAAAFLARRSADLPPVSLLQLLQIMAFSRPPGRLVSPTFLDAFGRLVEVRPRWLLQSEAQARTVLECYRRLGWWPVGQVEEIGSRMEELRRAPWRHKPQFGDGVF</sequence>